<evidence type="ECO:0000256" key="9">
    <source>
        <dbReference type="ARBA" id="ARBA00023295"/>
    </source>
</evidence>
<dbReference type="GO" id="GO:0004040">
    <property type="term" value="F:amidase activity"/>
    <property type="evidence" value="ECO:0007669"/>
    <property type="project" value="InterPro"/>
</dbReference>
<dbReference type="GO" id="GO:0071973">
    <property type="term" value="P:bacterial-type flagellum-dependent cell motility"/>
    <property type="evidence" value="ECO:0007669"/>
    <property type="project" value="TreeGrafter"/>
</dbReference>
<dbReference type="NCBIfam" id="TIGR02541">
    <property type="entry name" value="flagell_FlgJ"/>
    <property type="match status" value="1"/>
</dbReference>
<comment type="caution">
    <text evidence="13">The sequence shown here is derived from an EMBL/GenBank/DDBJ whole genome shotgun (WGS) entry which is preliminary data.</text>
</comment>
<keyword evidence="7" id="KW-1005">Bacterial flagellum biogenesis</keyword>
<dbReference type="GO" id="GO:0016798">
    <property type="term" value="F:hydrolase activity, acting on glycosyl bonds"/>
    <property type="evidence" value="ECO:0007669"/>
    <property type="project" value="UniProtKB-KW"/>
</dbReference>
<dbReference type="GO" id="GO:0042597">
    <property type="term" value="C:periplasmic space"/>
    <property type="evidence" value="ECO:0007669"/>
    <property type="project" value="UniProtKB-SubCell"/>
</dbReference>
<comment type="similarity">
    <text evidence="4">In the C-terminal section; belongs to the glycosyl hydrolase 73 family.</text>
</comment>
<organism evidence="13 14">
    <name type="scientific">Ferrimonas aestuarii</name>
    <dbReference type="NCBI Taxonomy" id="2569539"/>
    <lineage>
        <taxon>Bacteria</taxon>
        <taxon>Pseudomonadati</taxon>
        <taxon>Pseudomonadota</taxon>
        <taxon>Gammaproteobacteria</taxon>
        <taxon>Alteromonadales</taxon>
        <taxon>Ferrimonadaceae</taxon>
        <taxon>Ferrimonas</taxon>
    </lineage>
</organism>
<evidence type="ECO:0000256" key="8">
    <source>
        <dbReference type="ARBA" id="ARBA00022801"/>
    </source>
</evidence>
<evidence type="ECO:0000256" key="5">
    <source>
        <dbReference type="ARBA" id="ARBA00013433"/>
    </source>
</evidence>
<dbReference type="InterPro" id="IPR051056">
    <property type="entry name" value="Glycosyl_Hydrolase_73"/>
</dbReference>
<dbReference type="InterPro" id="IPR019301">
    <property type="entry name" value="Flagellar_prot_FlgJ_N"/>
</dbReference>
<proteinExistence type="inferred from homology"/>
<dbReference type="Pfam" id="PF01832">
    <property type="entry name" value="Glucosaminidase"/>
    <property type="match status" value="1"/>
</dbReference>
<evidence type="ECO:0000256" key="10">
    <source>
        <dbReference type="ARBA" id="ARBA00023316"/>
    </source>
</evidence>
<evidence type="ECO:0000256" key="7">
    <source>
        <dbReference type="ARBA" id="ARBA00022795"/>
    </source>
</evidence>
<evidence type="ECO:0000313" key="14">
    <source>
        <dbReference type="Proteomes" id="UP000305675"/>
    </source>
</evidence>
<evidence type="ECO:0000256" key="1">
    <source>
        <dbReference type="ARBA" id="ARBA00002954"/>
    </source>
</evidence>
<keyword evidence="14" id="KW-1185">Reference proteome</keyword>
<feature type="domain" description="Mannosyl-glycoprotein endo-beta-N-acetylglucosamidase-like" evidence="12">
    <location>
        <begin position="145"/>
        <end position="310"/>
    </location>
</feature>
<comment type="subcellular location">
    <subcellularLocation>
        <location evidence="2">Periplasm</location>
    </subcellularLocation>
</comment>
<evidence type="ECO:0000259" key="12">
    <source>
        <dbReference type="SMART" id="SM00047"/>
    </source>
</evidence>
<dbReference type="InterPro" id="IPR013377">
    <property type="entry name" value="FlgJ"/>
</dbReference>
<dbReference type="Proteomes" id="UP000305675">
    <property type="component" value="Unassembled WGS sequence"/>
</dbReference>
<comment type="similarity">
    <text evidence="3">In the N-terminal section; belongs to the FlgJ family.</text>
</comment>
<keyword evidence="6" id="KW-0574">Periplasm</keyword>
<dbReference type="AlphaFoldDB" id="A0A4U1BSN5"/>
<keyword evidence="13" id="KW-0969">Cilium</keyword>
<evidence type="ECO:0000256" key="11">
    <source>
        <dbReference type="ARBA" id="ARBA00030835"/>
    </source>
</evidence>
<dbReference type="PRINTS" id="PR01002">
    <property type="entry name" value="FLGFLGJ"/>
</dbReference>
<keyword evidence="9 13" id="KW-0326">Glycosidase</keyword>
<dbReference type="InterPro" id="IPR002901">
    <property type="entry name" value="MGlyc_endo_b_GlcNAc-like_dom"/>
</dbReference>
<name>A0A4U1BSN5_9GAMM</name>
<dbReference type="Gene3D" id="1.10.530.10">
    <property type="match status" value="1"/>
</dbReference>
<dbReference type="OrthoDB" id="289937at2"/>
<keyword evidence="10" id="KW-0961">Cell wall biogenesis/degradation</keyword>
<sequence>MDLASIDDLRRQAKEDPNASLKQVALQFEGIFLGMMLKEMRSANAVFETDSPFNSQTSKFYQDMQDKQMVTELSEAGSLGLADLIVAQLGGDEQLTPASALRGPIGADAHGVLTPESAASKAMSVANASAETNISQNHADLPKPPLAAAINPEPDYHEPRQFIQSLLPHAQKASSQLGVSPQVLIAQSALETGWGRKVLSSEQGSSNNLFNIKAGSEWQGETLAIDALEVEQGVPVKRRSEFRIYEDIAQSFNDYVDFVQKPRYQDALDAGSDEGFIRGLQQGGYATDPNYADKVMGIMKRMISDSELWSGGDR</sequence>
<keyword evidence="13" id="KW-0282">Flagellum</keyword>
<dbReference type="EMBL" id="SWCJ01000001">
    <property type="protein sequence ID" value="TKB58717.1"/>
    <property type="molecule type" value="Genomic_DNA"/>
</dbReference>
<evidence type="ECO:0000256" key="4">
    <source>
        <dbReference type="ARBA" id="ARBA00007974"/>
    </source>
</evidence>
<dbReference type="Gene3D" id="2.10.70.40">
    <property type="entry name" value="peptidoglycan hydrolase"/>
    <property type="match status" value="1"/>
</dbReference>
<dbReference type="SMART" id="SM00047">
    <property type="entry name" value="LYZ2"/>
    <property type="match status" value="1"/>
</dbReference>
<dbReference type="PANTHER" id="PTHR33308:SF9">
    <property type="entry name" value="PEPTIDOGLYCAN HYDROLASE FLGJ"/>
    <property type="match status" value="1"/>
</dbReference>
<keyword evidence="13" id="KW-0966">Cell projection</keyword>
<gene>
    <name evidence="13" type="primary">flgJ</name>
    <name evidence="13" type="ORF">FCL42_00200</name>
</gene>
<dbReference type="PANTHER" id="PTHR33308">
    <property type="entry name" value="PEPTIDOGLYCAN HYDROLASE FLGJ"/>
    <property type="match status" value="1"/>
</dbReference>
<evidence type="ECO:0000256" key="2">
    <source>
        <dbReference type="ARBA" id="ARBA00004418"/>
    </source>
</evidence>
<dbReference type="Pfam" id="PF10135">
    <property type="entry name" value="Rod-binding"/>
    <property type="match status" value="1"/>
</dbReference>
<evidence type="ECO:0000313" key="13">
    <source>
        <dbReference type="EMBL" id="TKB58717.1"/>
    </source>
</evidence>
<keyword evidence="8 13" id="KW-0378">Hydrolase</keyword>
<comment type="function">
    <text evidence="1">Flagellum-specific muramidase which hydrolyzes the peptidoglycan layer to assemble the rod structure in the periplasmic space.</text>
</comment>
<reference evidence="13 14" key="1">
    <citation type="submission" date="2019-04" db="EMBL/GenBank/DDBJ databases">
        <authorList>
            <person name="Hwang J.C."/>
        </authorList>
    </citation>
    <scope>NUCLEOTIDE SEQUENCE [LARGE SCALE GENOMIC DNA]</scope>
    <source>
        <strain evidence="13 14">IMCC35002</strain>
    </source>
</reference>
<evidence type="ECO:0000256" key="3">
    <source>
        <dbReference type="ARBA" id="ARBA00006880"/>
    </source>
</evidence>
<protein>
    <recommendedName>
        <fullName evidence="5">Peptidoglycan hydrolase FlgJ</fullName>
    </recommendedName>
    <alternativeName>
        <fullName evidence="11">Muramidase FlgJ</fullName>
    </alternativeName>
</protein>
<evidence type="ECO:0000256" key="6">
    <source>
        <dbReference type="ARBA" id="ARBA00022764"/>
    </source>
</evidence>
<dbReference type="GO" id="GO:0044780">
    <property type="term" value="P:bacterial-type flagellum assembly"/>
    <property type="evidence" value="ECO:0007669"/>
    <property type="project" value="InterPro"/>
</dbReference>
<dbReference type="GO" id="GO:0071555">
    <property type="term" value="P:cell wall organization"/>
    <property type="evidence" value="ECO:0007669"/>
    <property type="project" value="UniProtKB-KW"/>
</dbReference>
<accession>A0A4U1BSN5</accession>